<evidence type="ECO:0000313" key="3">
    <source>
        <dbReference type="Proteomes" id="UP000314980"/>
    </source>
</evidence>
<reference evidence="2" key="2">
    <citation type="submission" date="2025-08" db="UniProtKB">
        <authorList>
            <consortium name="Ensembl"/>
        </authorList>
    </citation>
    <scope>IDENTIFICATION</scope>
</reference>
<dbReference type="Proteomes" id="UP000314980">
    <property type="component" value="Unassembled WGS sequence"/>
</dbReference>
<dbReference type="AlphaFoldDB" id="A0A4W6FMD4"/>
<protein>
    <recommendedName>
        <fullName evidence="1">Reverse transcriptase domain-containing protein</fullName>
    </recommendedName>
</protein>
<dbReference type="SUPFAM" id="SSF56672">
    <property type="entry name" value="DNA/RNA polymerases"/>
    <property type="match status" value="1"/>
</dbReference>
<sequence>MLISTKGRLLLLDLSAAFDTIDHCILMGRLENRFRISGLALSWLKSYLSDRTLCVSHNNTISVFSDVKYGIPQGSLLGPLLFSLYISHGINFHCYADDTQLYVSIKADNASQIRELEVCLSSVKSWMSRNFLLLNSELTDKTDKTEMLVIGPLVIDTSLIK</sequence>
<dbReference type="PROSITE" id="PS50878">
    <property type="entry name" value="RT_POL"/>
    <property type="match status" value="1"/>
</dbReference>
<dbReference type="Ensembl" id="ENSLCAT00010053787.1">
    <property type="protein sequence ID" value="ENSLCAP00010052427.1"/>
    <property type="gene ID" value="ENSLCAG00010024409.1"/>
</dbReference>
<proteinExistence type="predicted"/>
<keyword evidence="3" id="KW-1185">Reference proteome</keyword>
<dbReference type="GeneTree" id="ENSGT01010000222343"/>
<feature type="domain" description="Reverse transcriptase" evidence="1">
    <location>
        <begin position="1"/>
        <end position="154"/>
    </location>
</feature>
<accession>A0A4W6FMD4</accession>
<reference evidence="2" key="3">
    <citation type="submission" date="2025-09" db="UniProtKB">
        <authorList>
            <consortium name="Ensembl"/>
        </authorList>
    </citation>
    <scope>IDENTIFICATION</scope>
</reference>
<reference evidence="3" key="1">
    <citation type="submission" date="2015-09" db="EMBL/GenBank/DDBJ databases">
        <authorList>
            <person name="Sai Rama Sridatta P."/>
        </authorList>
    </citation>
    <scope>NUCLEOTIDE SEQUENCE [LARGE SCALE GENOMIC DNA]</scope>
</reference>
<organism evidence="2 3">
    <name type="scientific">Lates calcarifer</name>
    <name type="common">Barramundi</name>
    <name type="synonym">Holocentrus calcarifer</name>
    <dbReference type="NCBI Taxonomy" id="8187"/>
    <lineage>
        <taxon>Eukaryota</taxon>
        <taxon>Metazoa</taxon>
        <taxon>Chordata</taxon>
        <taxon>Craniata</taxon>
        <taxon>Vertebrata</taxon>
        <taxon>Euteleostomi</taxon>
        <taxon>Actinopterygii</taxon>
        <taxon>Neopterygii</taxon>
        <taxon>Teleostei</taxon>
        <taxon>Neoteleostei</taxon>
        <taxon>Acanthomorphata</taxon>
        <taxon>Carangaria</taxon>
        <taxon>Carangaria incertae sedis</taxon>
        <taxon>Centropomidae</taxon>
        <taxon>Lates</taxon>
    </lineage>
</organism>
<dbReference type="InterPro" id="IPR000477">
    <property type="entry name" value="RT_dom"/>
</dbReference>
<dbReference type="InterPro" id="IPR043502">
    <property type="entry name" value="DNA/RNA_pol_sf"/>
</dbReference>
<name>A0A4W6FMD4_LATCA</name>
<dbReference type="Pfam" id="PF00078">
    <property type="entry name" value="RVT_1"/>
    <property type="match status" value="1"/>
</dbReference>
<dbReference type="PANTHER" id="PTHR33332">
    <property type="entry name" value="REVERSE TRANSCRIPTASE DOMAIN-CONTAINING PROTEIN"/>
    <property type="match status" value="1"/>
</dbReference>
<dbReference type="InParanoid" id="A0A4W6FMD4"/>
<evidence type="ECO:0000313" key="2">
    <source>
        <dbReference type="Ensembl" id="ENSLCAP00010052427.1"/>
    </source>
</evidence>
<evidence type="ECO:0000259" key="1">
    <source>
        <dbReference type="PROSITE" id="PS50878"/>
    </source>
</evidence>